<comment type="caution">
    <text evidence="1">The sequence shown here is derived from an EMBL/GenBank/DDBJ whole genome shotgun (WGS) entry which is preliminary data.</text>
</comment>
<gene>
    <name evidence="1" type="ORF">SKAU_G00290320</name>
</gene>
<evidence type="ECO:0000313" key="2">
    <source>
        <dbReference type="Proteomes" id="UP001152622"/>
    </source>
</evidence>
<proteinExistence type="predicted"/>
<name>A0A9Q1ETT4_SYNKA</name>
<dbReference type="OrthoDB" id="6359816at2759"/>
<dbReference type="AlphaFoldDB" id="A0A9Q1ETT4"/>
<organism evidence="1 2">
    <name type="scientific">Synaphobranchus kaupii</name>
    <name type="common">Kaup's arrowtooth eel</name>
    <dbReference type="NCBI Taxonomy" id="118154"/>
    <lineage>
        <taxon>Eukaryota</taxon>
        <taxon>Metazoa</taxon>
        <taxon>Chordata</taxon>
        <taxon>Craniata</taxon>
        <taxon>Vertebrata</taxon>
        <taxon>Euteleostomi</taxon>
        <taxon>Actinopterygii</taxon>
        <taxon>Neopterygii</taxon>
        <taxon>Teleostei</taxon>
        <taxon>Anguilliformes</taxon>
        <taxon>Synaphobranchidae</taxon>
        <taxon>Synaphobranchus</taxon>
    </lineage>
</organism>
<sequence length="124" mass="13981">MQTQVIAAYSSSRDTRSRFNAVKYRTKKDADVVKSAKKANKTGPFRDLMRSRSLRVLNSCLSQGWDICRVALGINAETDRLLGPGERHGYRRAISTPTERLGRFKCFRHNGFDSSQTRGNKAAL</sequence>
<dbReference type="Proteomes" id="UP001152622">
    <property type="component" value="Chromosome 12"/>
</dbReference>
<protein>
    <submittedName>
        <fullName evidence="1">Uncharacterized protein</fullName>
    </submittedName>
</protein>
<keyword evidence="2" id="KW-1185">Reference proteome</keyword>
<evidence type="ECO:0000313" key="1">
    <source>
        <dbReference type="EMBL" id="KAJ8344839.1"/>
    </source>
</evidence>
<dbReference type="EMBL" id="JAINUF010000012">
    <property type="protein sequence ID" value="KAJ8344839.1"/>
    <property type="molecule type" value="Genomic_DNA"/>
</dbReference>
<reference evidence="1" key="1">
    <citation type="journal article" date="2023" name="Science">
        <title>Genome structures resolve the early diversification of teleost fishes.</title>
        <authorList>
            <person name="Parey E."/>
            <person name="Louis A."/>
            <person name="Montfort J."/>
            <person name="Bouchez O."/>
            <person name="Roques C."/>
            <person name="Iampietro C."/>
            <person name="Lluch J."/>
            <person name="Castinel A."/>
            <person name="Donnadieu C."/>
            <person name="Desvignes T."/>
            <person name="Floi Bucao C."/>
            <person name="Jouanno E."/>
            <person name="Wen M."/>
            <person name="Mejri S."/>
            <person name="Dirks R."/>
            <person name="Jansen H."/>
            <person name="Henkel C."/>
            <person name="Chen W.J."/>
            <person name="Zahm M."/>
            <person name="Cabau C."/>
            <person name="Klopp C."/>
            <person name="Thompson A.W."/>
            <person name="Robinson-Rechavi M."/>
            <person name="Braasch I."/>
            <person name="Lecointre G."/>
            <person name="Bobe J."/>
            <person name="Postlethwait J.H."/>
            <person name="Berthelot C."/>
            <person name="Roest Crollius H."/>
            <person name="Guiguen Y."/>
        </authorList>
    </citation>
    <scope>NUCLEOTIDE SEQUENCE</scope>
    <source>
        <strain evidence="1">WJC10195</strain>
    </source>
</reference>
<accession>A0A9Q1ETT4</accession>